<feature type="region of interest" description="Disordered" evidence="1">
    <location>
        <begin position="1"/>
        <end position="23"/>
    </location>
</feature>
<dbReference type="PANTHER" id="PTHR34130:SF5">
    <property type="entry name" value="OS08G0243800 PROTEIN"/>
    <property type="match status" value="1"/>
</dbReference>
<name>A0AAD8N4K4_9APIA</name>
<accession>A0AAD8N4K4</accession>
<dbReference type="Proteomes" id="UP001237642">
    <property type="component" value="Unassembled WGS sequence"/>
</dbReference>
<gene>
    <name evidence="2" type="ORF">POM88_006227</name>
</gene>
<keyword evidence="3" id="KW-1185">Reference proteome</keyword>
<evidence type="ECO:0000256" key="1">
    <source>
        <dbReference type="SAM" id="MobiDB-lite"/>
    </source>
</evidence>
<reference evidence="2" key="1">
    <citation type="submission" date="2023-02" db="EMBL/GenBank/DDBJ databases">
        <title>Genome of toxic invasive species Heracleum sosnowskyi carries increased number of genes despite the absence of recent whole-genome duplications.</title>
        <authorList>
            <person name="Schelkunov M."/>
            <person name="Shtratnikova V."/>
            <person name="Makarenko M."/>
            <person name="Klepikova A."/>
            <person name="Omelchenko D."/>
            <person name="Novikova G."/>
            <person name="Obukhova E."/>
            <person name="Bogdanov V."/>
            <person name="Penin A."/>
            <person name="Logacheva M."/>
        </authorList>
    </citation>
    <scope>NUCLEOTIDE SEQUENCE</scope>
    <source>
        <strain evidence="2">Hsosn_3</strain>
        <tissue evidence="2">Leaf</tissue>
    </source>
</reference>
<dbReference type="AlphaFoldDB" id="A0AAD8N4K4"/>
<dbReference type="PANTHER" id="PTHR34130">
    <property type="entry name" value="OS08G0243800 PROTEIN"/>
    <property type="match status" value="1"/>
</dbReference>
<comment type="caution">
    <text evidence="2">The sequence shown here is derived from an EMBL/GenBank/DDBJ whole genome shotgun (WGS) entry which is preliminary data.</text>
</comment>
<dbReference type="EMBL" id="JAUIZM010000002">
    <property type="protein sequence ID" value="KAK1396364.1"/>
    <property type="molecule type" value="Genomic_DNA"/>
</dbReference>
<proteinExistence type="predicted"/>
<evidence type="ECO:0000313" key="2">
    <source>
        <dbReference type="EMBL" id="KAK1396364.1"/>
    </source>
</evidence>
<evidence type="ECO:0000313" key="3">
    <source>
        <dbReference type="Proteomes" id="UP001237642"/>
    </source>
</evidence>
<organism evidence="2 3">
    <name type="scientific">Heracleum sosnowskyi</name>
    <dbReference type="NCBI Taxonomy" id="360622"/>
    <lineage>
        <taxon>Eukaryota</taxon>
        <taxon>Viridiplantae</taxon>
        <taxon>Streptophyta</taxon>
        <taxon>Embryophyta</taxon>
        <taxon>Tracheophyta</taxon>
        <taxon>Spermatophyta</taxon>
        <taxon>Magnoliopsida</taxon>
        <taxon>eudicotyledons</taxon>
        <taxon>Gunneridae</taxon>
        <taxon>Pentapetalae</taxon>
        <taxon>asterids</taxon>
        <taxon>campanulids</taxon>
        <taxon>Apiales</taxon>
        <taxon>Apiaceae</taxon>
        <taxon>Apioideae</taxon>
        <taxon>apioid superclade</taxon>
        <taxon>Tordylieae</taxon>
        <taxon>Tordyliinae</taxon>
        <taxon>Heracleum</taxon>
    </lineage>
</organism>
<sequence>MEQKYSTCLLQQDSPSDDEGETLSLRDLPIYGENDYAEEDHEQIFDNFEFFSEEWSSPRSSSADNVLFCGKLIANKDYKQSLSGKRGVLQGNFNSKTSKPYVQKGICVDKYNGSSSLSYGQNFNSVSASNCMSKIGKCEDKNDTLAYEIAIFKSPTRSRWFLFFFGSAKIPAEMEIRDIRRRQLKKSMSQQSLGGASAKITSRKNRGIGWWKLIRALGCHTHHPADSVIKASHSCAPLVGE</sequence>
<feature type="compositionally biased region" description="Polar residues" evidence="1">
    <location>
        <begin position="1"/>
        <end position="14"/>
    </location>
</feature>
<protein>
    <submittedName>
        <fullName evidence="2">Uncharacterized protein</fullName>
    </submittedName>
</protein>
<reference evidence="2" key="2">
    <citation type="submission" date="2023-05" db="EMBL/GenBank/DDBJ databases">
        <authorList>
            <person name="Schelkunov M.I."/>
        </authorList>
    </citation>
    <scope>NUCLEOTIDE SEQUENCE</scope>
    <source>
        <strain evidence="2">Hsosn_3</strain>
        <tissue evidence="2">Leaf</tissue>
    </source>
</reference>